<reference evidence="2" key="1">
    <citation type="journal article" date="2020" name="Nature">
        <title>Giant virus diversity and host interactions through global metagenomics.</title>
        <authorList>
            <person name="Schulz F."/>
            <person name="Roux S."/>
            <person name="Paez-Espino D."/>
            <person name="Jungbluth S."/>
            <person name="Walsh D.A."/>
            <person name="Denef V.J."/>
            <person name="McMahon K.D."/>
            <person name="Konstantinidis K.T."/>
            <person name="Eloe-Fadrosh E.A."/>
            <person name="Kyrpides N.C."/>
            <person name="Woyke T."/>
        </authorList>
    </citation>
    <scope>NUCLEOTIDE SEQUENCE</scope>
    <source>
        <strain evidence="2">GVMAG-M-3300025695-21</strain>
    </source>
</reference>
<proteinExistence type="predicted"/>
<organism evidence="2">
    <name type="scientific">viral metagenome</name>
    <dbReference type="NCBI Taxonomy" id="1070528"/>
    <lineage>
        <taxon>unclassified sequences</taxon>
        <taxon>metagenomes</taxon>
        <taxon>organismal metagenomes</taxon>
    </lineage>
</organism>
<evidence type="ECO:0008006" key="3">
    <source>
        <dbReference type="Google" id="ProtNLM"/>
    </source>
</evidence>
<sequence>MEETSGTIEIPTPVTTEPTSTEPTSTEPTSTEPTSTEPTSTEPTSTEPTSTEPTSTEPTSTEPTPVATEPTPVATEPVRRKKVVFALPGDNFSSKFLISWTSTISKLWDNQKYDIMISPATGSFVPFVRMHTLGLDVLRGVEQKPFNGENFDIWITIDSDVIFTPEQIEELIESTNVHPVVAGMYRMSNLANYAFVREWDTSHYLKEGTFKFSTPTEIDEWKKETELKYMPVAYTGMGFMAVRKEVIDRMQYPYFYAPLEELVKEDGTVVRDMCSEDVAFSKNIRALGYEIMVNTDIRVGHNKSLVI</sequence>
<dbReference type="SUPFAM" id="SSF53448">
    <property type="entry name" value="Nucleotide-diphospho-sugar transferases"/>
    <property type="match status" value="1"/>
</dbReference>
<dbReference type="Gene3D" id="3.90.550.10">
    <property type="entry name" value="Spore Coat Polysaccharide Biosynthesis Protein SpsA, Chain A"/>
    <property type="match status" value="1"/>
</dbReference>
<feature type="region of interest" description="Disordered" evidence="1">
    <location>
        <begin position="1"/>
        <end position="75"/>
    </location>
</feature>
<dbReference type="AlphaFoldDB" id="A0A6C0IZS5"/>
<feature type="compositionally biased region" description="Low complexity" evidence="1">
    <location>
        <begin position="11"/>
        <end position="75"/>
    </location>
</feature>
<dbReference type="InterPro" id="IPR029044">
    <property type="entry name" value="Nucleotide-diphossugar_trans"/>
</dbReference>
<protein>
    <recommendedName>
        <fullName evidence="3">Glycosyltransferase</fullName>
    </recommendedName>
</protein>
<accession>A0A6C0IZS5</accession>
<evidence type="ECO:0000313" key="2">
    <source>
        <dbReference type="EMBL" id="QHT98881.1"/>
    </source>
</evidence>
<name>A0A6C0IZS5_9ZZZZ</name>
<evidence type="ECO:0000256" key="1">
    <source>
        <dbReference type="SAM" id="MobiDB-lite"/>
    </source>
</evidence>
<dbReference type="EMBL" id="MN740297">
    <property type="protein sequence ID" value="QHT98881.1"/>
    <property type="molecule type" value="Genomic_DNA"/>
</dbReference>